<dbReference type="SUPFAM" id="SSF69118">
    <property type="entry name" value="AhpD-like"/>
    <property type="match status" value="1"/>
</dbReference>
<dbReference type="InterPro" id="IPR003779">
    <property type="entry name" value="CMD-like"/>
</dbReference>
<accession>A0A2N5C859</accession>
<name>A0A2N5C859_9BURK</name>
<dbReference type="InterPro" id="IPR004675">
    <property type="entry name" value="AhpD_core"/>
</dbReference>
<reference evidence="2 3" key="1">
    <citation type="submission" date="2017-12" db="EMBL/GenBank/DDBJ databases">
        <title>Genome sequence of the active heterotrophic nitrifier-denitrifier, Cupriavidus pauculus UM1.</title>
        <authorList>
            <person name="Putonti C."/>
            <person name="Castignetti D."/>
        </authorList>
    </citation>
    <scope>NUCLEOTIDE SEQUENCE [LARGE SCALE GENOMIC DNA]</scope>
    <source>
        <strain evidence="2 3">UM1</strain>
    </source>
</reference>
<dbReference type="Proteomes" id="UP000234341">
    <property type="component" value="Unassembled WGS sequence"/>
</dbReference>
<dbReference type="InterPro" id="IPR029032">
    <property type="entry name" value="AhpD-like"/>
</dbReference>
<keyword evidence="2" id="KW-0575">Peroxidase</keyword>
<dbReference type="OrthoDB" id="9801997at2"/>
<evidence type="ECO:0000313" key="2">
    <source>
        <dbReference type="EMBL" id="PLP98403.1"/>
    </source>
</evidence>
<keyword evidence="2" id="KW-0560">Oxidoreductase</keyword>
<dbReference type="GO" id="GO:0051920">
    <property type="term" value="F:peroxiredoxin activity"/>
    <property type="evidence" value="ECO:0007669"/>
    <property type="project" value="InterPro"/>
</dbReference>
<feature type="domain" description="Carboxymuconolactone decarboxylase-like" evidence="1">
    <location>
        <begin position="14"/>
        <end position="92"/>
    </location>
</feature>
<sequence>MRLDYTKAAPNGVKAFGGVYGYIMQSGLEDVLVDLVYLRVSQINNCAYCLDMHTRDLIKKGVSPQKLALVPAWHEAGALFSDREKAALRWAESVTRVADTHVPDADFDVAAAAFNEKELADLTMAIGLMNAFNRLAISFRRGPESAQAAQG</sequence>
<dbReference type="PANTHER" id="PTHR34846">
    <property type="entry name" value="4-CARBOXYMUCONOLACTONE DECARBOXYLASE FAMILY PROTEIN (AFU_ORTHOLOGUE AFUA_6G11590)"/>
    <property type="match status" value="1"/>
</dbReference>
<dbReference type="Pfam" id="PF02627">
    <property type="entry name" value="CMD"/>
    <property type="match status" value="1"/>
</dbReference>
<dbReference type="NCBIfam" id="TIGR00778">
    <property type="entry name" value="ahpD_dom"/>
    <property type="match status" value="1"/>
</dbReference>
<organism evidence="2 3">
    <name type="scientific">Cupriavidus pauculus</name>
    <dbReference type="NCBI Taxonomy" id="82633"/>
    <lineage>
        <taxon>Bacteria</taxon>
        <taxon>Pseudomonadati</taxon>
        <taxon>Pseudomonadota</taxon>
        <taxon>Betaproteobacteria</taxon>
        <taxon>Burkholderiales</taxon>
        <taxon>Burkholderiaceae</taxon>
        <taxon>Cupriavidus</taxon>
    </lineage>
</organism>
<dbReference type="EMBL" id="PJRP01000012">
    <property type="protein sequence ID" value="PLP98403.1"/>
    <property type="molecule type" value="Genomic_DNA"/>
</dbReference>
<proteinExistence type="predicted"/>
<evidence type="ECO:0000313" key="3">
    <source>
        <dbReference type="Proteomes" id="UP000234341"/>
    </source>
</evidence>
<dbReference type="Gene3D" id="1.20.1290.10">
    <property type="entry name" value="AhpD-like"/>
    <property type="match status" value="1"/>
</dbReference>
<comment type="caution">
    <text evidence="2">The sequence shown here is derived from an EMBL/GenBank/DDBJ whole genome shotgun (WGS) entry which is preliminary data.</text>
</comment>
<evidence type="ECO:0000259" key="1">
    <source>
        <dbReference type="Pfam" id="PF02627"/>
    </source>
</evidence>
<dbReference type="AlphaFoldDB" id="A0A2N5C859"/>
<protein>
    <submittedName>
        <fullName evidence="2">Alkylhydroperoxidase</fullName>
    </submittedName>
</protein>
<dbReference type="RefSeq" id="WP_101683724.1">
    <property type="nucleotide sequence ID" value="NZ_PJRP01000012.1"/>
</dbReference>
<dbReference type="PANTHER" id="PTHR34846:SF10">
    <property type="entry name" value="CYTOPLASMIC PROTEIN"/>
    <property type="match status" value="1"/>
</dbReference>
<gene>
    <name evidence="2" type="ORF">CYJ10_22830</name>
</gene>